<comment type="similarity">
    <text evidence="7">Belongs to the TonB-dependent receptor family.</text>
</comment>
<proteinExistence type="inferred from homology"/>
<comment type="caution">
    <text evidence="9">The sequence shown here is derived from an EMBL/GenBank/DDBJ whole genome shotgun (WGS) entry which is preliminary data.</text>
</comment>
<dbReference type="Pfam" id="PF07715">
    <property type="entry name" value="Plug"/>
    <property type="match status" value="1"/>
</dbReference>
<evidence type="ECO:0000313" key="10">
    <source>
        <dbReference type="EMBL" id="MDQ0336069.1"/>
    </source>
</evidence>
<evidence type="ECO:0000256" key="7">
    <source>
        <dbReference type="PROSITE-ProRule" id="PRU01360"/>
    </source>
</evidence>
<dbReference type="InterPro" id="IPR023997">
    <property type="entry name" value="TonB-dep_OMP_SusC/RagA_CS"/>
</dbReference>
<dbReference type="GO" id="GO:0009279">
    <property type="term" value="C:cell outer membrane"/>
    <property type="evidence" value="ECO:0007669"/>
    <property type="project" value="UniProtKB-SubCell"/>
</dbReference>
<evidence type="ECO:0000256" key="4">
    <source>
        <dbReference type="ARBA" id="ARBA00022692"/>
    </source>
</evidence>
<dbReference type="EMBL" id="JAGGJQ010000007">
    <property type="protein sequence ID" value="MBP1840518.1"/>
    <property type="molecule type" value="Genomic_DNA"/>
</dbReference>
<dbReference type="Pfam" id="PF13715">
    <property type="entry name" value="CarbopepD_reg_2"/>
    <property type="match status" value="1"/>
</dbReference>
<dbReference type="EMBL" id="JAUSUU010000007">
    <property type="protein sequence ID" value="MDQ0336069.1"/>
    <property type="molecule type" value="Genomic_DNA"/>
</dbReference>
<organism evidence="9 11">
    <name type="scientific">Formosa algae</name>
    <dbReference type="NCBI Taxonomy" id="225843"/>
    <lineage>
        <taxon>Bacteria</taxon>
        <taxon>Pseudomonadati</taxon>
        <taxon>Bacteroidota</taxon>
        <taxon>Flavobacteriia</taxon>
        <taxon>Flavobacteriales</taxon>
        <taxon>Flavobacteriaceae</taxon>
        <taxon>Formosa</taxon>
    </lineage>
</organism>
<reference evidence="9" key="1">
    <citation type="submission" date="2021-03" db="EMBL/GenBank/DDBJ databases">
        <title>Genomic Encyclopedia of Type Strains, Phase IV (KMG-IV): sequencing the most valuable type-strain genomes for metagenomic binning, comparative biology and taxonomic classification.</title>
        <authorList>
            <person name="Goeker M."/>
        </authorList>
    </citation>
    <scope>NUCLEOTIDE SEQUENCE</scope>
    <source>
        <strain evidence="9">DSM 15523</strain>
        <strain evidence="10 12">DSM 16476</strain>
    </source>
</reference>
<dbReference type="Proteomes" id="UP001138672">
    <property type="component" value="Unassembled WGS sequence"/>
</dbReference>
<dbReference type="SUPFAM" id="SSF49464">
    <property type="entry name" value="Carboxypeptidase regulatory domain-like"/>
    <property type="match status" value="1"/>
</dbReference>
<keyword evidence="6 7" id="KW-0998">Cell outer membrane</keyword>
<protein>
    <submittedName>
        <fullName evidence="9">TonB-linked SusC/RagA family outer membrane protein</fullName>
    </submittedName>
</protein>
<dbReference type="AlphaFoldDB" id="A0A9X0YPA0"/>
<dbReference type="OrthoDB" id="9768177at2"/>
<dbReference type="Gene3D" id="2.60.40.1120">
    <property type="entry name" value="Carboxypeptidase-like, regulatory domain"/>
    <property type="match status" value="1"/>
</dbReference>
<name>A0A9X0YPA0_9FLAO</name>
<dbReference type="PROSITE" id="PS52016">
    <property type="entry name" value="TONB_DEPENDENT_REC_3"/>
    <property type="match status" value="1"/>
</dbReference>
<dbReference type="RefSeq" id="WP_069727803.1">
    <property type="nucleotide sequence ID" value="NZ_JAGGJQ010000007.1"/>
</dbReference>
<dbReference type="InterPro" id="IPR012910">
    <property type="entry name" value="Plug_dom"/>
</dbReference>
<evidence type="ECO:0000256" key="2">
    <source>
        <dbReference type="ARBA" id="ARBA00022448"/>
    </source>
</evidence>
<dbReference type="NCBIfam" id="TIGR04056">
    <property type="entry name" value="OMP_RagA_SusC"/>
    <property type="match status" value="1"/>
</dbReference>
<accession>A0A9X0YPA0</accession>
<sequence length="1088" mass="118328">MKALFRNVFRLTLFICFISAYPSYGMSENMDSTQVTLNERGATLVEILSKISKITDFNITYGDFIAKNKQPYDAVYTNTALHTVLSDLGKQAHFSFKVNGSDVLIGHPTKQTAETAVQEKMTLTGKVFDDMNLPLPGANIVEQGTTNGVTTDYDGNFTITLSQANATIIVSYLGYTTQHVAVNGRPNISITLEVDAAGLDEVVVVGYGSVKKSDLTGAVSSVSADDLVAFPVVDATQALQGRAAGVSVQATNGAPGSDYSIQIRGNTSINASNDPLIVVDGFIGGIMPPAEDIQSIEVLKDASSTAVYGARGANGVIIVSTKRGAKGKPQFSFSTSYSSQTEINRLDLLNADQFTEYITELDPDFIPELTGEGTDWQDEIYRTGGVQNYQLSIAGGSDAISYYVSGAIYDQEGVVKDSDYKRYSVTTNLDLQASEAVKFGTSLFVRRSYTNGVKSQEGGDAAQTGVISGAYKFSPTQSITDANGDFALSIVGYPIDNPYALATEYQNEVIADVFQGNVYAEIDLLKDLKFKTTLGTSIHDSRTGQYYPTTLDRGNSVGGEATLNTYKATSFISENYLTYAKTFAEVHEFAAMAGYSLQKDRTEVTTSLASGFISDSFSFWNLGAGSNASSVDSELYESTFEAVFGRINYTLNGKYLFTFTGRREGSSVFAKNNKYGFFPSAAFGWKISDENFLADSNTISLLKLRVSYGEVGNQAISPYQSLASFTDVFTTVQGSAVTAIRPSTISNNDLTWETTAQTNVGIDVELLRNRFGLTLDYYKMKTTDLLFDVPTPNYTGFETQLQNIGTVDNEGFEFAANAAIFQGDFRWNTYANISFNDNTIVKLVENDTDGNDIYYSSNPLSGGGTTQLLREGESVGTFWGYMYDGVVQSEADVLVGGEAVGGESFKDLNGDGALTDEDRAIIGDPHPDFNWGWNNDFSYKNINLNIFVQGSQGGEILNYTLMELGALNGRTNVTTEALNRWSPTNTDTDIPEARVSRSFVTSDRWIDDASYVRIKNISLGYNFSADFLSKIHMSAARLYVSGQNLFTFTNYKGIDPEVSYSNSSSNIGLDYGSYPNVKSYTVGLNISF</sequence>
<evidence type="ECO:0000313" key="11">
    <source>
        <dbReference type="Proteomes" id="UP001138672"/>
    </source>
</evidence>
<evidence type="ECO:0000313" key="12">
    <source>
        <dbReference type="Proteomes" id="UP001231587"/>
    </source>
</evidence>
<feature type="domain" description="TonB-dependent receptor plug" evidence="8">
    <location>
        <begin position="212"/>
        <end position="316"/>
    </location>
</feature>
<keyword evidence="3 7" id="KW-1134">Transmembrane beta strand</keyword>
<evidence type="ECO:0000256" key="6">
    <source>
        <dbReference type="ARBA" id="ARBA00023237"/>
    </source>
</evidence>
<evidence type="ECO:0000256" key="1">
    <source>
        <dbReference type="ARBA" id="ARBA00004571"/>
    </source>
</evidence>
<comment type="subcellular location">
    <subcellularLocation>
        <location evidence="1 7">Cell outer membrane</location>
        <topology evidence="1 7">Multi-pass membrane protein</topology>
    </subcellularLocation>
</comment>
<dbReference type="Gene3D" id="2.40.170.20">
    <property type="entry name" value="TonB-dependent receptor, beta-barrel domain"/>
    <property type="match status" value="1"/>
</dbReference>
<evidence type="ECO:0000259" key="8">
    <source>
        <dbReference type="Pfam" id="PF07715"/>
    </source>
</evidence>
<gene>
    <name evidence="9" type="ORF">J2Z56_002448</name>
    <name evidence="10" type="ORF">J2Z57_002521</name>
</gene>
<dbReference type="InterPro" id="IPR039426">
    <property type="entry name" value="TonB-dep_rcpt-like"/>
</dbReference>
<evidence type="ECO:0000256" key="3">
    <source>
        <dbReference type="ARBA" id="ARBA00022452"/>
    </source>
</evidence>
<evidence type="ECO:0000256" key="5">
    <source>
        <dbReference type="ARBA" id="ARBA00023136"/>
    </source>
</evidence>
<dbReference type="InterPro" id="IPR037066">
    <property type="entry name" value="Plug_dom_sf"/>
</dbReference>
<keyword evidence="4 7" id="KW-0812">Transmembrane</keyword>
<dbReference type="InterPro" id="IPR023996">
    <property type="entry name" value="TonB-dep_OMP_SusC/RagA"/>
</dbReference>
<keyword evidence="12" id="KW-1185">Reference proteome</keyword>
<keyword evidence="5 7" id="KW-0472">Membrane</keyword>
<dbReference type="NCBIfam" id="TIGR04057">
    <property type="entry name" value="SusC_RagA_signa"/>
    <property type="match status" value="1"/>
</dbReference>
<dbReference type="SUPFAM" id="SSF56935">
    <property type="entry name" value="Porins"/>
    <property type="match status" value="1"/>
</dbReference>
<dbReference type="Gene3D" id="2.170.130.10">
    <property type="entry name" value="TonB-dependent receptor, plug domain"/>
    <property type="match status" value="1"/>
</dbReference>
<keyword evidence="2 7" id="KW-0813">Transport</keyword>
<evidence type="ECO:0000313" key="9">
    <source>
        <dbReference type="EMBL" id="MBP1840518.1"/>
    </source>
</evidence>
<dbReference type="Proteomes" id="UP001231587">
    <property type="component" value="Unassembled WGS sequence"/>
</dbReference>
<dbReference type="InterPro" id="IPR008969">
    <property type="entry name" value="CarboxyPept-like_regulatory"/>
</dbReference>
<dbReference type="InterPro" id="IPR036942">
    <property type="entry name" value="Beta-barrel_TonB_sf"/>
</dbReference>